<organism evidence="5 6">
    <name type="scientific">Pelistega suis</name>
    <dbReference type="NCBI Taxonomy" id="1631957"/>
    <lineage>
        <taxon>Bacteria</taxon>
        <taxon>Pseudomonadati</taxon>
        <taxon>Pseudomonadota</taxon>
        <taxon>Betaproteobacteria</taxon>
        <taxon>Burkholderiales</taxon>
        <taxon>Alcaligenaceae</taxon>
        <taxon>Pelistega</taxon>
    </lineage>
</organism>
<dbReference type="GO" id="GO:0006574">
    <property type="term" value="P:L-valine catabolic process"/>
    <property type="evidence" value="ECO:0007669"/>
    <property type="project" value="TreeGrafter"/>
</dbReference>
<dbReference type="PANTHER" id="PTHR43176">
    <property type="entry name" value="3-HYDROXYISOBUTYRYL-COA HYDROLASE-RELATED"/>
    <property type="match status" value="1"/>
</dbReference>
<dbReference type="Gene3D" id="3.90.226.10">
    <property type="entry name" value="2-enoyl-CoA Hydratase, Chain A, domain 1"/>
    <property type="match status" value="1"/>
</dbReference>
<feature type="domain" description="Enoyl-CoA hydratase/isomerase" evidence="4">
    <location>
        <begin position="18"/>
        <end position="361"/>
    </location>
</feature>
<dbReference type="Proteomes" id="UP000537862">
    <property type="component" value="Unassembled WGS sequence"/>
</dbReference>
<dbReference type="CDD" id="cd06558">
    <property type="entry name" value="crotonase-like"/>
    <property type="match status" value="1"/>
</dbReference>
<keyword evidence="5" id="KW-0413">Isomerase</keyword>
<dbReference type="EMBL" id="JABGBN010000002">
    <property type="protein sequence ID" value="NOL51443.1"/>
    <property type="molecule type" value="Genomic_DNA"/>
</dbReference>
<dbReference type="GO" id="GO:0003860">
    <property type="term" value="F:3-hydroxyisobutyryl-CoA hydrolase activity"/>
    <property type="evidence" value="ECO:0007669"/>
    <property type="project" value="UniProtKB-EC"/>
</dbReference>
<dbReference type="RefSeq" id="WP_171680119.1">
    <property type="nucleotide sequence ID" value="NZ_JABGBN010000002.1"/>
</dbReference>
<dbReference type="EC" id="3.1.2.4" evidence="2"/>
<dbReference type="PANTHER" id="PTHR43176:SF3">
    <property type="entry name" value="3-HYDROXYISOBUTYRYL-COA HYDROLASE, MITOCHONDRIAL"/>
    <property type="match status" value="1"/>
</dbReference>
<evidence type="ECO:0000259" key="4">
    <source>
        <dbReference type="Pfam" id="PF16113"/>
    </source>
</evidence>
<dbReference type="SUPFAM" id="SSF52096">
    <property type="entry name" value="ClpP/crotonase"/>
    <property type="match status" value="1"/>
</dbReference>
<dbReference type="InterPro" id="IPR032259">
    <property type="entry name" value="HIBYL-CoA-H"/>
</dbReference>
<name>A0A849P5Y2_9BURK</name>
<comment type="caution">
    <text evidence="5">The sequence shown here is derived from an EMBL/GenBank/DDBJ whole genome shotgun (WGS) entry which is preliminary data.</text>
</comment>
<dbReference type="NCBIfam" id="NF004127">
    <property type="entry name" value="PRK05617.1"/>
    <property type="match status" value="1"/>
</dbReference>
<keyword evidence="6" id="KW-1185">Reference proteome</keyword>
<dbReference type="GO" id="GO:0016853">
    <property type="term" value="F:isomerase activity"/>
    <property type="evidence" value="ECO:0007669"/>
    <property type="project" value="UniProtKB-KW"/>
</dbReference>
<evidence type="ECO:0000313" key="5">
    <source>
        <dbReference type="EMBL" id="NOL51443.1"/>
    </source>
</evidence>
<dbReference type="AlphaFoldDB" id="A0A849P5Y2"/>
<evidence type="ECO:0000256" key="3">
    <source>
        <dbReference type="ARBA" id="ARBA00022801"/>
    </source>
</evidence>
<evidence type="ECO:0000313" key="6">
    <source>
        <dbReference type="Proteomes" id="UP000537862"/>
    </source>
</evidence>
<gene>
    <name evidence="5" type="ORF">HKX39_04525</name>
</gene>
<sequence>MSSVVLFDTIATDNGFNIGVATLNQPQVLNGFSYEMATLLQQQMTQWEQDQSVVAVILTGAGDKAFCAGGDLHALYKSMLENKEGNAWDNHHAREFFEHEYRLDYHIHTYTKPVICYGDGIVMGGGMGLMIGASHRVVTETTRMAMPEISIGLFPDVGGSWILNRLPGKTGKFLAATGAQIGGLDAMFLGLGDYLIDRANWGTVLTALKKANWSAPQHRQHNDEVIAAVLSSYPAQSVSGAGPVETHYAQINALSRHTDIVQQYQVYAELANHSDEWLVRAAKTMLKGAPLSFVLAMDLLEKTKHASLADVFRLEYNAAVHSAKLGQFQEGIRALLIDKDKNPQWSPTSVAEVTREQIEYFYEDPMPANQPHPLADLV</sequence>
<dbReference type="GO" id="GO:0005829">
    <property type="term" value="C:cytosol"/>
    <property type="evidence" value="ECO:0007669"/>
    <property type="project" value="TreeGrafter"/>
</dbReference>
<dbReference type="InterPro" id="IPR029045">
    <property type="entry name" value="ClpP/crotonase-like_dom_sf"/>
</dbReference>
<evidence type="ECO:0000256" key="1">
    <source>
        <dbReference type="ARBA" id="ARBA00001709"/>
    </source>
</evidence>
<proteinExistence type="predicted"/>
<dbReference type="Pfam" id="PF16113">
    <property type="entry name" value="ECH_2"/>
    <property type="match status" value="1"/>
</dbReference>
<keyword evidence="3" id="KW-0378">Hydrolase</keyword>
<reference evidence="5 6" key="1">
    <citation type="submission" date="2020-05" db="EMBL/GenBank/DDBJ databases">
        <authorList>
            <person name="Niu N."/>
        </authorList>
    </citation>
    <scope>NUCLEOTIDE SEQUENCE [LARGE SCALE GENOMIC DNA]</scope>
    <source>
        <strain evidence="5 6">3340-03</strain>
    </source>
</reference>
<protein>
    <recommendedName>
        <fullName evidence="2">3-hydroxyisobutyryl-CoA hydrolase</fullName>
        <ecNumber evidence="2">3.1.2.4</ecNumber>
    </recommendedName>
</protein>
<accession>A0A849P5Y2</accession>
<comment type="catalytic activity">
    <reaction evidence="1">
        <text>3-hydroxy-2-methylpropanoyl-CoA + H2O = 3-hydroxy-2-methylpropanoate + CoA + H(+)</text>
        <dbReference type="Rhea" id="RHEA:20888"/>
        <dbReference type="ChEBI" id="CHEBI:11805"/>
        <dbReference type="ChEBI" id="CHEBI:15377"/>
        <dbReference type="ChEBI" id="CHEBI:15378"/>
        <dbReference type="ChEBI" id="CHEBI:57287"/>
        <dbReference type="ChEBI" id="CHEBI:57340"/>
        <dbReference type="EC" id="3.1.2.4"/>
    </reaction>
</comment>
<dbReference type="InterPro" id="IPR045004">
    <property type="entry name" value="ECH_dom"/>
</dbReference>
<evidence type="ECO:0000256" key="2">
    <source>
        <dbReference type="ARBA" id="ARBA00011915"/>
    </source>
</evidence>